<reference evidence="1 2" key="1">
    <citation type="journal article" date="2015" name="Sci. Rep.">
        <title>Chromosome-level genome map provides insights into diverse defense mechanisms in the medicinal fungus Ganoderma sinense.</title>
        <authorList>
            <person name="Zhu Y."/>
            <person name="Xu J."/>
            <person name="Sun C."/>
            <person name="Zhou S."/>
            <person name="Xu H."/>
            <person name="Nelson D.R."/>
            <person name="Qian J."/>
            <person name="Song J."/>
            <person name="Luo H."/>
            <person name="Xiang L."/>
            <person name="Li Y."/>
            <person name="Xu Z."/>
            <person name="Ji A."/>
            <person name="Wang L."/>
            <person name="Lu S."/>
            <person name="Hayward A."/>
            <person name="Sun W."/>
            <person name="Li X."/>
            <person name="Schwartz D.C."/>
            <person name="Wang Y."/>
            <person name="Chen S."/>
        </authorList>
    </citation>
    <scope>NUCLEOTIDE SEQUENCE [LARGE SCALE GENOMIC DNA]</scope>
    <source>
        <strain evidence="1 2">ZZ0214-1</strain>
    </source>
</reference>
<gene>
    <name evidence="1" type="ORF">GSI_02010</name>
</gene>
<protein>
    <submittedName>
        <fullName evidence="1">Uncharacterized protein</fullName>
    </submittedName>
</protein>
<keyword evidence="2" id="KW-1185">Reference proteome</keyword>
<accession>A0A2G8SNE4</accession>
<dbReference type="AlphaFoldDB" id="A0A2G8SNE4"/>
<dbReference type="Proteomes" id="UP000230002">
    <property type="component" value="Unassembled WGS sequence"/>
</dbReference>
<evidence type="ECO:0000313" key="2">
    <source>
        <dbReference type="Proteomes" id="UP000230002"/>
    </source>
</evidence>
<evidence type="ECO:0000313" key="1">
    <source>
        <dbReference type="EMBL" id="PIL35285.1"/>
    </source>
</evidence>
<organism evidence="1 2">
    <name type="scientific">Ganoderma sinense ZZ0214-1</name>
    <dbReference type="NCBI Taxonomy" id="1077348"/>
    <lineage>
        <taxon>Eukaryota</taxon>
        <taxon>Fungi</taxon>
        <taxon>Dikarya</taxon>
        <taxon>Basidiomycota</taxon>
        <taxon>Agaricomycotina</taxon>
        <taxon>Agaricomycetes</taxon>
        <taxon>Polyporales</taxon>
        <taxon>Polyporaceae</taxon>
        <taxon>Ganoderma</taxon>
    </lineage>
</organism>
<name>A0A2G8SNE4_9APHY</name>
<dbReference type="EMBL" id="AYKW01000003">
    <property type="protein sequence ID" value="PIL35285.1"/>
    <property type="molecule type" value="Genomic_DNA"/>
</dbReference>
<proteinExistence type="predicted"/>
<sequence>MQPYLSVNRVRNMVVTGDHSRSFYNPIPPYTVALKLVQTPLELEGAARNAFDGSLALSHPSHIVPSSGSSEKELIVNRTSARGQASILGTSSFDQLVPSASPPLSVTAFELQAYQHPGRILHHYVLFSST</sequence>
<comment type="caution">
    <text evidence="1">The sequence shown here is derived from an EMBL/GenBank/DDBJ whole genome shotgun (WGS) entry which is preliminary data.</text>
</comment>